<evidence type="ECO:0000313" key="2">
    <source>
        <dbReference type="Proteomes" id="UP000636793"/>
    </source>
</evidence>
<proteinExistence type="predicted"/>
<keyword evidence="2" id="KW-1185">Reference proteome</keyword>
<dbReference type="Proteomes" id="UP000636793">
    <property type="component" value="Unassembled WGS sequence"/>
</dbReference>
<accession>A0A916T2F0</accession>
<gene>
    <name evidence="1" type="ORF">GCM10011492_16980</name>
</gene>
<sequence length="118" mass="12003">MSAAPLLLAAGVSALTRLVLPAGVAARLTLTARLVLSPGLVLCPGLTLTAGLTLSARPRPSGIVLRPASGVTRESLAAGLPRQRLTSGPLTALLRRLSLAVLGVRLLRPLAIPLITHG</sequence>
<reference evidence="1" key="2">
    <citation type="submission" date="2020-09" db="EMBL/GenBank/DDBJ databases">
        <authorList>
            <person name="Sun Q."/>
            <person name="Zhou Y."/>
        </authorList>
    </citation>
    <scope>NUCLEOTIDE SEQUENCE</scope>
    <source>
        <strain evidence="1">CGMCC 1.15085</strain>
    </source>
</reference>
<evidence type="ECO:0000313" key="1">
    <source>
        <dbReference type="EMBL" id="GGB27254.1"/>
    </source>
</evidence>
<protein>
    <submittedName>
        <fullName evidence="1">Uncharacterized protein</fullName>
    </submittedName>
</protein>
<dbReference type="AlphaFoldDB" id="A0A916T2F0"/>
<comment type="caution">
    <text evidence="1">The sequence shown here is derived from an EMBL/GenBank/DDBJ whole genome shotgun (WGS) entry which is preliminary data.</text>
</comment>
<reference evidence="1" key="1">
    <citation type="journal article" date="2014" name="Int. J. Syst. Evol. Microbiol.">
        <title>Complete genome sequence of Corynebacterium casei LMG S-19264T (=DSM 44701T), isolated from a smear-ripened cheese.</title>
        <authorList>
            <consortium name="US DOE Joint Genome Institute (JGI-PGF)"/>
            <person name="Walter F."/>
            <person name="Albersmeier A."/>
            <person name="Kalinowski J."/>
            <person name="Ruckert C."/>
        </authorList>
    </citation>
    <scope>NUCLEOTIDE SEQUENCE</scope>
    <source>
        <strain evidence="1">CGMCC 1.15085</strain>
    </source>
</reference>
<dbReference type="EMBL" id="BMHI01000002">
    <property type="protein sequence ID" value="GGB27254.1"/>
    <property type="molecule type" value="Genomic_DNA"/>
</dbReference>
<name>A0A916T2F0_9MICO</name>
<organism evidence="1 2">
    <name type="scientific">Flexivirga endophytica</name>
    <dbReference type="NCBI Taxonomy" id="1849103"/>
    <lineage>
        <taxon>Bacteria</taxon>
        <taxon>Bacillati</taxon>
        <taxon>Actinomycetota</taxon>
        <taxon>Actinomycetes</taxon>
        <taxon>Micrococcales</taxon>
        <taxon>Dermacoccaceae</taxon>
        <taxon>Flexivirga</taxon>
    </lineage>
</organism>